<dbReference type="EnsemblMetazoa" id="HelroT162563">
    <property type="protein sequence ID" value="HelroP162563"/>
    <property type="gene ID" value="HelroG162563"/>
</dbReference>
<organism evidence="3 4">
    <name type="scientific">Helobdella robusta</name>
    <name type="common">Californian leech</name>
    <dbReference type="NCBI Taxonomy" id="6412"/>
    <lineage>
        <taxon>Eukaryota</taxon>
        <taxon>Metazoa</taxon>
        <taxon>Spiralia</taxon>
        <taxon>Lophotrochozoa</taxon>
        <taxon>Annelida</taxon>
        <taxon>Clitellata</taxon>
        <taxon>Hirudinea</taxon>
        <taxon>Rhynchobdellida</taxon>
        <taxon>Glossiphoniidae</taxon>
        <taxon>Helobdella</taxon>
    </lineage>
</organism>
<protein>
    <submittedName>
        <fullName evidence="2 3">Uncharacterized protein</fullName>
    </submittedName>
</protein>
<reference evidence="4" key="1">
    <citation type="submission" date="2012-12" db="EMBL/GenBank/DDBJ databases">
        <authorList>
            <person name="Hellsten U."/>
            <person name="Grimwood J."/>
            <person name="Chapman J.A."/>
            <person name="Shapiro H."/>
            <person name="Aerts A."/>
            <person name="Otillar R.P."/>
            <person name="Terry A.Y."/>
            <person name="Boore J.L."/>
            <person name="Simakov O."/>
            <person name="Marletaz F."/>
            <person name="Cho S.-J."/>
            <person name="Edsinger-Gonzales E."/>
            <person name="Havlak P."/>
            <person name="Kuo D.-H."/>
            <person name="Larsson T."/>
            <person name="Lv J."/>
            <person name="Arendt D."/>
            <person name="Savage R."/>
            <person name="Osoegawa K."/>
            <person name="de Jong P."/>
            <person name="Lindberg D.R."/>
            <person name="Seaver E.C."/>
            <person name="Weisblat D.A."/>
            <person name="Putnam N.H."/>
            <person name="Grigoriev I.V."/>
            <person name="Rokhsar D.S."/>
        </authorList>
    </citation>
    <scope>NUCLEOTIDE SEQUENCE</scope>
</reference>
<dbReference type="Proteomes" id="UP000015101">
    <property type="component" value="Unassembled WGS sequence"/>
</dbReference>
<dbReference type="RefSeq" id="XP_009022981.1">
    <property type="nucleotide sequence ID" value="XM_009024733.1"/>
</dbReference>
<dbReference type="KEGG" id="hro:HELRODRAFT_162563"/>
<dbReference type="PROSITE" id="PS51257">
    <property type="entry name" value="PROKAR_LIPOPROTEIN"/>
    <property type="match status" value="1"/>
</dbReference>
<dbReference type="EMBL" id="AMQM01001110">
    <property type="status" value="NOT_ANNOTATED_CDS"/>
    <property type="molecule type" value="Genomic_DNA"/>
</dbReference>
<sequence>MKSGNVLILKMLTCTTNVHIAHTSAACLPIHRETCRQPSRSFQAAIARHSGRQAGRQHVQLFSEMRKGLRAIVITTNIIIVLRYGECMSANRLKLNKNKTKYMWLGSQQRLQNVDDPNEPVVDPGVLLAPGLLMGDYVEGTETKRSVFSKNVSQDYMADKRSGSRRKTLNRRKSDEDYEADTNEQKMMKRKLKSFFLTRQLNAICDPAGLQLVHNSS</sequence>
<gene>
    <name evidence="3" type="primary">20199644</name>
    <name evidence="2" type="ORF">HELRODRAFT_162563</name>
</gene>
<reference evidence="3" key="3">
    <citation type="submission" date="2015-06" db="UniProtKB">
        <authorList>
            <consortium name="EnsemblMetazoa"/>
        </authorList>
    </citation>
    <scope>IDENTIFICATION</scope>
</reference>
<dbReference type="GeneID" id="20199644"/>
<name>T1ESU4_HELRO</name>
<proteinExistence type="predicted"/>
<dbReference type="AlphaFoldDB" id="T1ESU4"/>
<evidence type="ECO:0000256" key="1">
    <source>
        <dbReference type="SAM" id="MobiDB-lite"/>
    </source>
</evidence>
<evidence type="ECO:0000313" key="4">
    <source>
        <dbReference type="Proteomes" id="UP000015101"/>
    </source>
</evidence>
<evidence type="ECO:0000313" key="2">
    <source>
        <dbReference type="EMBL" id="ESN99080.1"/>
    </source>
</evidence>
<evidence type="ECO:0000313" key="3">
    <source>
        <dbReference type="EnsemblMetazoa" id="HelroP162563"/>
    </source>
</evidence>
<accession>T1ESU4</accession>
<feature type="region of interest" description="Disordered" evidence="1">
    <location>
        <begin position="158"/>
        <end position="184"/>
    </location>
</feature>
<dbReference type="CTD" id="20199644"/>
<keyword evidence="4" id="KW-1185">Reference proteome</keyword>
<dbReference type="InParanoid" id="T1ESU4"/>
<dbReference type="EMBL" id="KB097143">
    <property type="protein sequence ID" value="ESN99080.1"/>
    <property type="molecule type" value="Genomic_DNA"/>
</dbReference>
<reference evidence="2 4" key="2">
    <citation type="journal article" date="2013" name="Nature">
        <title>Insights into bilaterian evolution from three spiralian genomes.</title>
        <authorList>
            <person name="Simakov O."/>
            <person name="Marletaz F."/>
            <person name="Cho S.J."/>
            <person name="Edsinger-Gonzales E."/>
            <person name="Havlak P."/>
            <person name="Hellsten U."/>
            <person name="Kuo D.H."/>
            <person name="Larsson T."/>
            <person name="Lv J."/>
            <person name="Arendt D."/>
            <person name="Savage R."/>
            <person name="Osoegawa K."/>
            <person name="de Jong P."/>
            <person name="Grimwood J."/>
            <person name="Chapman J.A."/>
            <person name="Shapiro H."/>
            <person name="Aerts A."/>
            <person name="Otillar R.P."/>
            <person name="Terry A.Y."/>
            <person name="Boore J.L."/>
            <person name="Grigoriev I.V."/>
            <person name="Lindberg D.R."/>
            <person name="Seaver E.C."/>
            <person name="Weisblat D.A."/>
            <person name="Putnam N.H."/>
            <person name="Rokhsar D.S."/>
        </authorList>
    </citation>
    <scope>NUCLEOTIDE SEQUENCE</scope>
</reference>
<dbReference type="OrthoDB" id="5947836at2759"/>
<dbReference type="HOGENOM" id="CLU_1273471_0_0_1"/>